<evidence type="ECO:0000256" key="5">
    <source>
        <dbReference type="SAM" id="Phobius"/>
    </source>
</evidence>
<dbReference type="InterPro" id="IPR002645">
    <property type="entry name" value="STAS_dom"/>
</dbReference>
<feature type="domain" description="STAS" evidence="6">
    <location>
        <begin position="406"/>
        <end position="494"/>
    </location>
</feature>
<organism evidence="7 8">
    <name type="scientific">Advenella mimigardefordensis (strain DSM 17166 / LMG 22922 / DPN7)</name>
    <dbReference type="NCBI Taxonomy" id="1247726"/>
    <lineage>
        <taxon>Bacteria</taxon>
        <taxon>Pseudomonadati</taxon>
        <taxon>Pseudomonadota</taxon>
        <taxon>Betaproteobacteria</taxon>
        <taxon>Burkholderiales</taxon>
        <taxon>Alcaligenaceae</taxon>
    </lineage>
</organism>
<dbReference type="InterPro" id="IPR011547">
    <property type="entry name" value="SLC26A/SulP_dom"/>
</dbReference>
<proteinExistence type="predicted"/>
<feature type="transmembrane region" description="Helical" evidence="5">
    <location>
        <begin position="146"/>
        <end position="165"/>
    </location>
</feature>
<dbReference type="Gene3D" id="3.30.750.24">
    <property type="entry name" value="STAS domain"/>
    <property type="match status" value="1"/>
</dbReference>
<feature type="transmembrane region" description="Helical" evidence="5">
    <location>
        <begin position="296"/>
        <end position="314"/>
    </location>
</feature>
<feature type="transmembrane region" description="Helical" evidence="5">
    <location>
        <begin position="20"/>
        <end position="42"/>
    </location>
</feature>
<dbReference type="GO" id="GO:0016020">
    <property type="term" value="C:membrane"/>
    <property type="evidence" value="ECO:0007669"/>
    <property type="project" value="UniProtKB-SubCell"/>
</dbReference>
<evidence type="ECO:0000256" key="2">
    <source>
        <dbReference type="ARBA" id="ARBA00022692"/>
    </source>
</evidence>
<dbReference type="KEGG" id="amim:MIM_c24690"/>
<accession>W0PG71</accession>
<dbReference type="eggNOG" id="COG0659">
    <property type="taxonomic scope" value="Bacteria"/>
</dbReference>
<dbReference type="PANTHER" id="PTHR43310">
    <property type="entry name" value="SULFATE TRANSPORTER YBAR-RELATED"/>
    <property type="match status" value="1"/>
</dbReference>
<feature type="transmembrane region" description="Helical" evidence="5">
    <location>
        <begin position="171"/>
        <end position="190"/>
    </location>
</feature>
<keyword evidence="4 5" id="KW-0472">Membrane</keyword>
<keyword evidence="3 5" id="KW-1133">Transmembrane helix</keyword>
<comment type="subcellular location">
    <subcellularLocation>
        <location evidence="1">Membrane</location>
        <topology evidence="1">Multi-pass membrane protein</topology>
    </subcellularLocation>
</comment>
<protein>
    <submittedName>
        <fullName evidence="7">Putative sulfate transporter</fullName>
    </submittedName>
</protein>
<dbReference type="STRING" id="1247726.MIM_c24690"/>
<dbReference type="Proteomes" id="UP000019095">
    <property type="component" value="Chromosome"/>
</dbReference>
<dbReference type="InterPro" id="IPR018045">
    <property type="entry name" value="S04_transporter_CS"/>
</dbReference>
<evidence type="ECO:0000313" key="7">
    <source>
        <dbReference type="EMBL" id="AHG64542.1"/>
    </source>
</evidence>
<evidence type="ECO:0000256" key="3">
    <source>
        <dbReference type="ARBA" id="ARBA00022989"/>
    </source>
</evidence>
<evidence type="ECO:0000256" key="4">
    <source>
        <dbReference type="ARBA" id="ARBA00023136"/>
    </source>
</evidence>
<dbReference type="PROSITE" id="PS50801">
    <property type="entry name" value="STAS"/>
    <property type="match status" value="1"/>
</dbReference>
<keyword evidence="8" id="KW-1185">Reference proteome</keyword>
<dbReference type="HOGENOM" id="CLU_003182_7_0_4"/>
<dbReference type="AlphaFoldDB" id="W0PG71"/>
<feature type="transmembrane region" description="Helical" evidence="5">
    <location>
        <begin position="48"/>
        <end position="78"/>
    </location>
</feature>
<feature type="transmembrane region" description="Helical" evidence="5">
    <location>
        <begin position="320"/>
        <end position="339"/>
    </location>
</feature>
<name>W0PG71_ADVMD</name>
<feature type="transmembrane region" description="Helical" evidence="5">
    <location>
        <begin position="116"/>
        <end position="134"/>
    </location>
</feature>
<dbReference type="EMBL" id="CP003915">
    <property type="protein sequence ID" value="AHG64542.1"/>
    <property type="molecule type" value="Genomic_DNA"/>
</dbReference>
<evidence type="ECO:0000259" key="6">
    <source>
        <dbReference type="PROSITE" id="PS50801"/>
    </source>
</evidence>
<dbReference type="SUPFAM" id="SSF52091">
    <property type="entry name" value="SpoIIaa-like"/>
    <property type="match status" value="1"/>
</dbReference>
<dbReference type="PATRIC" id="fig|1247726.3.peg.2711"/>
<feature type="transmembrane region" description="Helical" evidence="5">
    <location>
        <begin position="90"/>
        <end position="110"/>
    </location>
</feature>
<dbReference type="PANTHER" id="PTHR43310:SF1">
    <property type="entry name" value="SULFATE TRANSPORTER YBAR-RELATED"/>
    <property type="match status" value="1"/>
</dbReference>
<evidence type="ECO:0000313" key="8">
    <source>
        <dbReference type="Proteomes" id="UP000019095"/>
    </source>
</evidence>
<feature type="transmembrane region" description="Helical" evidence="5">
    <location>
        <begin position="221"/>
        <end position="243"/>
    </location>
</feature>
<dbReference type="RefSeq" id="WP_025373184.1">
    <property type="nucleotide sequence ID" value="NZ_CP003915.1"/>
</dbReference>
<dbReference type="InterPro" id="IPR052706">
    <property type="entry name" value="Membrane-Transporter-like"/>
</dbReference>
<dbReference type="CDD" id="cd07042">
    <property type="entry name" value="STAS_SulP_like_sulfate_transporter"/>
    <property type="match status" value="1"/>
</dbReference>
<evidence type="ECO:0000256" key="1">
    <source>
        <dbReference type="ARBA" id="ARBA00004141"/>
    </source>
</evidence>
<dbReference type="PROSITE" id="PS01130">
    <property type="entry name" value="SLC26A"/>
    <property type="match status" value="1"/>
</dbReference>
<sequence>MFTKNTIKQDWFSNIRGDLLSGIVVALALIPEAIAFSIIAGVDPKVGLYASFCIAVVIAFTGGRPGMISAATGAMALLMVTLVKEHGLQYLLAATLLTGVLQIFAGALRLGLLMRFVSSSVVTGFVNALAILIFMAQLPELMNVTWVVYVMVAAGLLIIYLFPFITRTIPSPLVCILVLTAISMVLGLDIRTVGHMGELPDSLPIFLLPDVPWNLETLKIILPYSAPMAVVGLLESLMTAAIVDGLTDTSSDKNRECVGQGVANIAAGFLGGMAGCAMIGQSVINVKSGGRGRLSTLTAGSVLLILIVFLGPWVKQIPMAALVAVMIMVSIGTFKWSSLRDLTRHPKSSSIVMIATVVVVVATHDLAKGVLVGVLLSGIFFAHKVGRVLSITSVKTGGVESTTYVVAGEVFFASAQSFMSKFDFKEVIEEVIIDLRSARFWDITAIAALDSVILKFRREGAVVTIQGLDQASATLVDRFAVHDKPEGVGGRANH</sequence>
<feature type="transmembrane region" description="Helical" evidence="5">
    <location>
        <begin position="263"/>
        <end position="284"/>
    </location>
</feature>
<dbReference type="Pfam" id="PF01740">
    <property type="entry name" value="STAS"/>
    <property type="match status" value="1"/>
</dbReference>
<dbReference type="OrthoDB" id="9769739at2"/>
<reference evidence="7 8" key="1">
    <citation type="journal article" date="2014" name="Microbiology">
        <title>Unravelling the complete genome sequence of Advenella mimigardefordensis strain DPN7T and novel insights in the catabolism of the xenobiotic polythioester precursor 3,3'-dithiodipropionate.</title>
        <authorList>
            <person name="Wubbeler J.H."/>
            <person name="Hiessl S."/>
            <person name="Schuldes J."/>
            <person name="Thurmer A."/>
            <person name="Daniel R."/>
            <person name="Steinbuchel A."/>
        </authorList>
    </citation>
    <scope>NUCLEOTIDE SEQUENCE [LARGE SCALE GENOMIC DNA]</scope>
    <source>
        <strain evidence="8">DSM 17166 / LMG 22922 / DPN7</strain>
    </source>
</reference>
<dbReference type="InterPro" id="IPR036513">
    <property type="entry name" value="STAS_dom_sf"/>
</dbReference>
<dbReference type="Pfam" id="PF00916">
    <property type="entry name" value="Sulfate_transp"/>
    <property type="match status" value="2"/>
</dbReference>
<feature type="transmembrane region" description="Helical" evidence="5">
    <location>
        <begin position="351"/>
        <end position="381"/>
    </location>
</feature>
<gene>
    <name evidence="7" type="ORF">MIM_c24690</name>
</gene>
<dbReference type="GO" id="GO:0008271">
    <property type="term" value="F:secondary active sulfate transmembrane transporter activity"/>
    <property type="evidence" value="ECO:0007669"/>
    <property type="project" value="InterPro"/>
</dbReference>
<keyword evidence="2 5" id="KW-0812">Transmembrane</keyword>